<evidence type="ECO:0000259" key="14">
    <source>
        <dbReference type="PROSITE" id="PS50885"/>
    </source>
</evidence>
<dbReference type="InterPro" id="IPR036097">
    <property type="entry name" value="HisK_dim/P_sf"/>
</dbReference>
<evidence type="ECO:0000256" key="3">
    <source>
        <dbReference type="ARBA" id="ARBA00012438"/>
    </source>
</evidence>
<dbReference type="InterPro" id="IPR005467">
    <property type="entry name" value="His_kinase_dom"/>
</dbReference>
<evidence type="ECO:0000259" key="12">
    <source>
        <dbReference type="PROSITE" id="PS50109"/>
    </source>
</evidence>
<dbReference type="Gene3D" id="1.10.287.130">
    <property type="match status" value="1"/>
</dbReference>
<dbReference type="GO" id="GO:0000155">
    <property type="term" value="F:phosphorelay sensor kinase activity"/>
    <property type="evidence" value="ECO:0007669"/>
    <property type="project" value="InterPro"/>
</dbReference>
<keyword evidence="6 15" id="KW-0808">Transferase</keyword>
<dbReference type="OrthoDB" id="9805967at2"/>
<dbReference type="Gene3D" id="3.30.565.10">
    <property type="entry name" value="Histidine kinase-like ATPase, C-terminal domain"/>
    <property type="match status" value="1"/>
</dbReference>
<dbReference type="GO" id="GO:0005886">
    <property type="term" value="C:plasma membrane"/>
    <property type="evidence" value="ECO:0007669"/>
    <property type="project" value="UniProtKB-SubCell"/>
</dbReference>
<dbReference type="eggNOG" id="COG2972">
    <property type="taxonomic scope" value="Bacteria"/>
</dbReference>
<dbReference type="Gene3D" id="6.10.340.10">
    <property type="match status" value="1"/>
</dbReference>
<dbReference type="Pfam" id="PF02518">
    <property type="entry name" value="HATPase_c"/>
    <property type="match status" value="1"/>
</dbReference>
<evidence type="ECO:0000256" key="8">
    <source>
        <dbReference type="ARBA" id="ARBA00022777"/>
    </source>
</evidence>
<gene>
    <name evidence="15" type="ordered locus">HRM2_00280</name>
</gene>
<dbReference type="InterPro" id="IPR036890">
    <property type="entry name" value="HATPase_C_sf"/>
</dbReference>
<evidence type="ECO:0000313" key="16">
    <source>
        <dbReference type="Proteomes" id="UP000000442"/>
    </source>
</evidence>
<evidence type="ECO:0000256" key="1">
    <source>
        <dbReference type="ARBA" id="ARBA00000085"/>
    </source>
</evidence>
<dbReference type="PANTHER" id="PTHR43065:SF42">
    <property type="entry name" value="TWO-COMPONENT SENSOR PPRA"/>
    <property type="match status" value="1"/>
</dbReference>
<evidence type="ECO:0000256" key="11">
    <source>
        <dbReference type="SAM" id="Phobius"/>
    </source>
</evidence>
<dbReference type="SMART" id="SM00388">
    <property type="entry name" value="HisKA"/>
    <property type="match status" value="1"/>
</dbReference>
<keyword evidence="5" id="KW-0597">Phosphoprotein</keyword>
<keyword evidence="9 11" id="KW-1133">Transmembrane helix</keyword>
<comment type="subcellular location">
    <subcellularLocation>
        <location evidence="2">Cell membrane</location>
        <topology evidence="2">Multi-pass membrane protein</topology>
    </subcellularLocation>
</comment>
<comment type="catalytic activity">
    <reaction evidence="1">
        <text>ATP + protein L-histidine = ADP + protein N-phospho-L-histidine.</text>
        <dbReference type="EC" id="2.7.13.3"/>
    </reaction>
</comment>
<keyword evidence="8 15" id="KW-0418">Kinase</keyword>
<dbReference type="SUPFAM" id="SSF55874">
    <property type="entry name" value="ATPase domain of HSP90 chaperone/DNA topoisomerase II/histidine kinase"/>
    <property type="match status" value="1"/>
</dbReference>
<dbReference type="SMART" id="SM00304">
    <property type="entry name" value="HAMP"/>
    <property type="match status" value="1"/>
</dbReference>
<evidence type="ECO:0000256" key="4">
    <source>
        <dbReference type="ARBA" id="ARBA00022475"/>
    </source>
</evidence>
<accession>C0QE34</accession>
<keyword evidence="10 11" id="KW-0472">Membrane</keyword>
<feature type="domain" description="PAS" evidence="13">
    <location>
        <begin position="259"/>
        <end position="308"/>
    </location>
</feature>
<keyword evidence="16" id="KW-1185">Reference proteome</keyword>
<dbReference type="Pfam" id="PF00672">
    <property type="entry name" value="HAMP"/>
    <property type="match status" value="1"/>
</dbReference>
<keyword evidence="7 11" id="KW-0812">Transmembrane</keyword>
<keyword evidence="4" id="KW-1003">Cell membrane</keyword>
<dbReference type="PROSITE" id="PS50109">
    <property type="entry name" value="HIS_KIN"/>
    <property type="match status" value="1"/>
</dbReference>
<dbReference type="Pfam" id="PF00512">
    <property type="entry name" value="HisKA"/>
    <property type="match status" value="1"/>
</dbReference>
<dbReference type="InterPro" id="IPR003660">
    <property type="entry name" value="HAMP_dom"/>
</dbReference>
<dbReference type="InterPro" id="IPR003661">
    <property type="entry name" value="HisK_dim/P_dom"/>
</dbReference>
<evidence type="ECO:0000313" key="15">
    <source>
        <dbReference type="EMBL" id="ACN13151.1"/>
    </source>
</evidence>
<name>C0QE34_DESAH</name>
<evidence type="ECO:0000256" key="2">
    <source>
        <dbReference type="ARBA" id="ARBA00004651"/>
    </source>
</evidence>
<evidence type="ECO:0000256" key="5">
    <source>
        <dbReference type="ARBA" id="ARBA00022553"/>
    </source>
</evidence>
<feature type="transmembrane region" description="Helical" evidence="11">
    <location>
        <begin position="169"/>
        <end position="187"/>
    </location>
</feature>
<proteinExistence type="predicted"/>
<feature type="transmembrane region" description="Helical" evidence="11">
    <location>
        <begin position="13"/>
        <end position="36"/>
    </location>
</feature>
<dbReference type="InterPro" id="IPR003594">
    <property type="entry name" value="HATPase_dom"/>
</dbReference>
<dbReference type="EC" id="2.7.13.3" evidence="3"/>
<dbReference type="PROSITE" id="PS50885">
    <property type="entry name" value="HAMP"/>
    <property type="match status" value="1"/>
</dbReference>
<dbReference type="STRING" id="177437.HRM2_00280"/>
<reference evidence="15 16" key="1">
    <citation type="journal article" date="2009" name="Environ. Microbiol.">
        <title>Genome sequence of Desulfobacterium autotrophicum HRM2, a marine sulfate reducer oxidizing organic carbon completely to carbon dioxide.</title>
        <authorList>
            <person name="Strittmatter A.W."/>
            <person name="Liesegang H."/>
            <person name="Rabus R."/>
            <person name="Decker I."/>
            <person name="Amann J."/>
            <person name="Andres S."/>
            <person name="Henne A."/>
            <person name="Fricke W.F."/>
            <person name="Martinez-Arias R."/>
            <person name="Bartels D."/>
            <person name="Goesmann A."/>
            <person name="Krause L."/>
            <person name="Puehler A."/>
            <person name="Klenk H.P."/>
            <person name="Richter M."/>
            <person name="Schuler M."/>
            <person name="Gloeckner F.O."/>
            <person name="Meyerdierks A."/>
            <person name="Gottschalk G."/>
            <person name="Amann R."/>
        </authorList>
    </citation>
    <scope>NUCLEOTIDE SEQUENCE [LARGE SCALE GENOMIC DNA]</scope>
    <source>
        <strain evidence="16">ATCC 43914 / DSM 3382 / HRM2</strain>
    </source>
</reference>
<dbReference type="AlphaFoldDB" id="C0QE34"/>
<evidence type="ECO:0000256" key="6">
    <source>
        <dbReference type="ARBA" id="ARBA00022679"/>
    </source>
</evidence>
<dbReference type="SUPFAM" id="SSF55785">
    <property type="entry name" value="PYP-like sensor domain (PAS domain)"/>
    <property type="match status" value="1"/>
</dbReference>
<dbReference type="InterPro" id="IPR000014">
    <property type="entry name" value="PAS"/>
</dbReference>
<dbReference type="InterPro" id="IPR004358">
    <property type="entry name" value="Sig_transdc_His_kin-like_C"/>
</dbReference>
<dbReference type="Pfam" id="PF17203">
    <property type="entry name" value="sCache_3_2"/>
    <property type="match status" value="1"/>
</dbReference>
<evidence type="ECO:0000256" key="9">
    <source>
        <dbReference type="ARBA" id="ARBA00022989"/>
    </source>
</evidence>
<dbReference type="RefSeq" id="WP_012662402.1">
    <property type="nucleotide sequence ID" value="NC_012108.1"/>
</dbReference>
<dbReference type="CDD" id="cd00130">
    <property type="entry name" value="PAS"/>
    <property type="match status" value="1"/>
</dbReference>
<dbReference type="NCBIfam" id="TIGR00229">
    <property type="entry name" value="sensory_box"/>
    <property type="match status" value="1"/>
</dbReference>
<dbReference type="InterPro" id="IPR033463">
    <property type="entry name" value="sCache_3"/>
</dbReference>
<dbReference type="Gene3D" id="3.30.450.20">
    <property type="entry name" value="PAS domain"/>
    <property type="match status" value="1"/>
</dbReference>
<feature type="domain" description="Histidine kinase" evidence="12">
    <location>
        <begin position="393"/>
        <end position="616"/>
    </location>
</feature>
<dbReference type="SMART" id="SM00387">
    <property type="entry name" value="HATPase_c"/>
    <property type="match status" value="1"/>
</dbReference>
<dbReference type="PANTHER" id="PTHR43065">
    <property type="entry name" value="SENSOR HISTIDINE KINASE"/>
    <property type="match status" value="1"/>
</dbReference>
<dbReference type="CDD" id="cd06225">
    <property type="entry name" value="HAMP"/>
    <property type="match status" value="1"/>
</dbReference>
<organism evidence="15 16">
    <name type="scientific">Desulforapulum autotrophicum (strain ATCC 43914 / DSM 3382 / VKM B-1955 / HRM2)</name>
    <name type="common">Desulfobacterium autotrophicum</name>
    <dbReference type="NCBI Taxonomy" id="177437"/>
    <lineage>
        <taxon>Bacteria</taxon>
        <taxon>Pseudomonadati</taxon>
        <taxon>Thermodesulfobacteriota</taxon>
        <taxon>Desulfobacteria</taxon>
        <taxon>Desulfobacterales</taxon>
        <taxon>Desulfobacteraceae</taxon>
        <taxon>Desulforapulum</taxon>
    </lineage>
</organism>
<feature type="domain" description="HAMP" evidence="14">
    <location>
        <begin position="193"/>
        <end position="254"/>
    </location>
</feature>
<evidence type="ECO:0000259" key="13">
    <source>
        <dbReference type="PROSITE" id="PS50112"/>
    </source>
</evidence>
<dbReference type="SUPFAM" id="SSF47384">
    <property type="entry name" value="Homodimeric domain of signal transducing histidine kinase"/>
    <property type="match status" value="1"/>
</dbReference>
<evidence type="ECO:0000256" key="10">
    <source>
        <dbReference type="ARBA" id="ARBA00023136"/>
    </source>
</evidence>
<evidence type="ECO:0000256" key="7">
    <source>
        <dbReference type="ARBA" id="ARBA00022692"/>
    </source>
</evidence>
<dbReference type="SMART" id="SM00091">
    <property type="entry name" value="PAS"/>
    <property type="match status" value="1"/>
</dbReference>
<dbReference type="EMBL" id="CP001087">
    <property type="protein sequence ID" value="ACN13151.1"/>
    <property type="molecule type" value="Genomic_DNA"/>
</dbReference>
<dbReference type="KEGG" id="dat:HRM2_00280"/>
<dbReference type="PRINTS" id="PR00344">
    <property type="entry name" value="BCTRLSENSOR"/>
</dbReference>
<dbReference type="HOGENOM" id="CLU_410352_0_0_7"/>
<protein>
    <recommendedName>
        <fullName evidence="3">histidine kinase</fullName>
        <ecNumber evidence="3">2.7.13.3</ecNumber>
    </recommendedName>
</protein>
<dbReference type="SUPFAM" id="SSF158472">
    <property type="entry name" value="HAMP domain-like"/>
    <property type="match status" value="1"/>
</dbReference>
<dbReference type="Proteomes" id="UP000000442">
    <property type="component" value="Chromosome"/>
</dbReference>
<dbReference type="eggNOG" id="COG4191">
    <property type="taxonomic scope" value="Bacteria"/>
</dbReference>
<dbReference type="Pfam" id="PF13426">
    <property type="entry name" value="PAS_9"/>
    <property type="match status" value="1"/>
</dbReference>
<dbReference type="CDD" id="cd00082">
    <property type="entry name" value="HisKA"/>
    <property type="match status" value="1"/>
</dbReference>
<dbReference type="InterPro" id="IPR035965">
    <property type="entry name" value="PAS-like_dom_sf"/>
</dbReference>
<sequence>MKFFNDLTLKNKIFISCLGFTLIVSILIALFTRSLLITSLTNELKTRGVGISQSIADSSRGFILTKNRPELTALAYDARLGNRKDIALYVLICDKAGRILAHTFTTGLPETFKYGMEKTDHSVESIVQMQVDRHWVFHVTVPVKEGIYTIGSVQMGLNQHHIDSLIARLRLLFLSFLSVVTIIFFFLSHRLSLHITKPISSLIQYMDQLTKGDFNIEAARNTSLAMEPGAGDDEISVLTNSFINMAAELKASTDKLRESRKKYHSLFQSGPNPIFVIQKPNFEILDANPKATELFGYESDELVGMSLLNLGDLEKHEFSKSYPIGQAIVLSSKVRFFKKNGDAVFVNIHACQAEYPGRDVIIVATTDITELVEKDSLLIQASKMTNLEKMSAGIAHEINQPLNAIKMGSEYLCMMNEQNRAVKPADLTMVLTEISAQVTRASEIVGRLKTFSRKADFSRDPIDLNQCVKSVHKIIGRQIALQNIDITLCLDNFLPKIMAHNNRMEQVIFNLITNARDAINERVETQMDIKQGKIEISSFSHGQMVALTVTDNGIGIKPGQMDNIFDSFFTTKEMGEGMGLGLPIIQGIIRDYNGTISVESTPLTGTSFKILFPAQIQNHPQRTSQQ</sequence>
<dbReference type="PROSITE" id="PS50112">
    <property type="entry name" value="PAS"/>
    <property type="match status" value="1"/>
</dbReference>